<dbReference type="eggNOG" id="ENOG502ZAIR">
    <property type="taxonomic scope" value="Bacteria"/>
</dbReference>
<keyword evidence="1" id="KW-0472">Membrane</keyword>
<feature type="transmembrane region" description="Helical" evidence="1">
    <location>
        <begin position="192"/>
        <end position="219"/>
    </location>
</feature>
<evidence type="ECO:0008006" key="4">
    <source>
        <dbReference type="Google" id="ProtNLM"/>
    </source>
</evidence>
<name>I4EQ94_MODI5</name>
<dbReference type="EMBL" id="FO203431">
    <property type="protein sequence ID" value="CCH85557.1"/>
    <property type="molecule type" value="Genomic_DNA"/>
</dbReference>
<sequence length="519" mass="51811">MPAAVPLVARPEDEWSGTAVRRYTRRATAARADTSWLTRAGDLLSGLTSAGVAVALCGGTVARLREQIAARPAAGSAVLPGWLTAAAVALALAAALVALLARLGPVSATPAAAAWWLSLPAGRRGLLRGELRRVALLAGAAAAAVGVPVALTLARTPTGVLLGTGAAALLAVAAVGALVLRQAVDRTRWVPALAGAVTVAALAGPAAVGCLLAVAGGRLPSGGRGTLPEPLGAALVGLLAVVAAASMGAADRRLDRLPAGSLRASGETVQYATASVLSLDTRELGRALRTTVRRPRRRRSWRQVRHPWQAVVAGDLAVLGRSPVRWGQLLAGGALPVLAARTQGLAELPALVAVAVVLGWGSAAVAVGEPSRRATAAPAADRSLPMAAEEVVRARVLLPVVVLAVVCGLSALLVGQGTGAPLGWLALGVAAAPAWAGAAVRAGYRPDLDWSGPVLSSPMGAVPVGVSTTLVRGPDVGVLGTAPVALALLLGTVPPALVAVQLGWSVALAAFAVLTAQRD</sequence>
<dbReference type="InterPro" id="IPR046264">
    <property type="entry name" value="DUF6297"/>
</dbReference>
<feature type="transmembrane region" description="Helical" evidence="1">
    <location>
        <begin position="231"/>
        <end position="250"/>
    </location>
</feature>
<dbReference type="AlphaFoldDB" id="I4EQ94"/>
<feature type="transmembrane region" description="Helical" evidence="1">
    <location>
        <begin position="496"/>
        <end position="516"/>
    </location>
</feature>
<feature type="transmembrane region" description="Helical" evidence="1">
    <location>
        <begin position="348"/>
        <end position="368"/>
    </location>
</feature>
<feature type="transmembrane region" description="Helical" evidence="1">
    <location>
        <begin position="134"/>
        <end position="154"/>
    </location>
</feature>
<reference evidence="2 3" key="1">
    <citation type="journal article" date="2012" name="J. Bacteriol.">
        <title>Genome Sequence of Radiation-Resistant Modestobacter marinus Strain BC501, a Representative Actinobacterium That Thrives on Calcareous Stone Surfaces.</title>
        <authorList>
            <person name="Normand P."/>
            <person name="Gury J."/>
            <person name="Pujic P."/>
            <person name="Chouaia B."/>
            <person name="Crotti E."/>
            <person name="Brusetti L."/>
            <person name="Daffonchio D."/>
            <person name="Vacherie B."/>
            <person name="Barbe V."/>
            <person name="Medigue C."/>
            <person name="Calteau A."/>
            <person name="Ghodhbane-Gtari F."/>
            <person name="Essoussi I."/>
            <person name="Nouioui I."/>
            <person name="Abbassi-Ghozzi I."/>
            <person name="Gtari M."/>
        </authorList>
    </citation>
    <scope>NUCLEOTIDE SEQUENCE [LARGE SCALE GENOMIC DNA]</scope>
    <source>
        <strain evidence="3">BC 501</strain>
    </source>
</reference>
<proteinExistence type="predicted"/>
<dbReference type="STRING" id="477641.MODMU_0085"/>
<feature type="transmembrane region" description="Helical" evidence="1">
    <location>
        <begin position="422"/>
        <end position="444"/>
    </location>
</feature>
<dbReference type="PATRIC" id="fig|477641.3.peg.85"/>
<dbReference type="HOGENOM" id="CLU_524589_0_0_11"/>
<dbReference type="Proteomes" id="UP000006461">
    <property type="component" value="Chromosome"/>
</dbReference>
<dbReference type="KEGG" id="mmar:MODMU_0085"/>
<dbReference type="OMA" id="TTRNIWQ"/>
<dbReference type="Pfam" id="PF19814">
    <property type="entry name" value="DUF6297"/>
    <property type="match status" value="1"/>
</dbReference>
<keyword evidence="1" id="KW-0812">Transmembrane</keyword>
<feature type="transmembrane region" description="Helical" evidence="1">
    <location>
        <begin position="74"/>
        <end position="97"/>
    </location>
</feature>
<protein>
    <recommendedName>
        <fullName evidence="4">ABC-2 type transport system permease protein</fullName>
    </recommendedName>
</protein>
<evidence type="ECO:0000313" key="3">
    <source>
        <dbReference type="Proteomes" id="UP000006461"/>
    </source>
</evidence>
<feature type="transmembrane region" description="Helical" evidence="1">
    <location>
        <begin position="396"/>
        <end position="415"/>
    </location>
</feature>
<dbReference type="OrthoDB" id="4922321at2"/>
<keyword evidence="3" id="KW-1185">Reference proteome</keyword>
<feature type="transmembrane region" description="Helical" evidence="1">
    <location>
        <begin position="103"/>
        <end position="122"/>
    </location>
</feature>
<evidence type="ECO:0000313" key="2">
    <source>
        <dbReference type="EMBL" id="CCH85557.1"/>
    </source>
</evidence>
<keyword evidence="1" id="KW-1133">Transmembrane helix</keyword>
<organism evidence="2 3">
    <name type="scientific">Modestobacter italicus (strain DSM 44449 / CECT 9708 / BC 501)</name>
    <dbReference type="NCBI Taxonomy" id="2732864"/>
    <lineage>
        <taxon>Bacteria</taxon>
        <taxon>Bacillati</taxon>
        <taxon>Actinomycetota</taxon>
        <taxon>Actinomycetes</taxon>
        <taxon>Geodermatophilales</taxon>
        <taxon>Geodermatophilaceae</taxon>
        <taxon>Modestobacter</taxon>
    </lineage>
</organism>
<gene>
    <name evidence="2" type="ordered locus">MODMU_0085</name>
</gene>
<feature type="transmembrane region" description="Helical" evidence="1">
    <location>
        <begin position="160"/>
        <end position="180"/>
    </location>
</feature>
<accession>I4EQ94</accession>
<evidence type="ECO:0000256" key="1">
    <source>
        <dbReference type="SAM" id="Phobius"/>
    </source>
</evidence>
<feature type="transmembrane region" description="Helical" evidence="1">
    <location>
        <begin position="43"/>
        <end position="62"/>
    </location>
</feature>